<sequence>MMKNLIFIIFVALLGIFLNGCENKILVVENKMQPTSELNIIKLGNSNHFSMQSIYQNYFKRAFIFK</sequence>
<evidence type="ECO:0000313" key="2">
    <source>
        <dbReference type="Proteomes" id="UP000256650"/>
    </source>
</evidence>
<dbReference type="RefSeq" id="WP_115551872.1">
    <property type="nucleotide sequence ID" value="NZ_CAONBV010000051.1"/>
</dbReference>
<dbReference type="OrthoDB" id="5329758at2"/>
<reference evidence="1 2" key="1">
    <citation type="submission" date="2018-04" db="EMBL/GenBank/DDBJ databases">
        <title>Novel Campyloabacter and Helicobacter Species and Strains.</title>
        <authorList>
            <person name="Mannion A.J."/>
            <person name="Shen Z."/>
            <person name="Fox J.G."/>
        </authorList>
    </citation>
    <scope>NUCLEOTIDE SEQUENCE [LARGE SCALE GENOMIC DNA]</scope>
    <source>
        <strain evidence="1 2">MIT 99-5101</strain>
    </source>
</reference>
<evidence type="ECO:0000313" key="1">
    <source>
        <dbReference type="EMBL" id="RDU62306.1"/>
    </source>
</evidence>
<proteinExistence type="predicted"/>
<keyword evidence="2" id="KW-1185">Reference proteome</keyword>
<dbReference type="GeneID" id="82536002"/>
<dbReference type="Proteomes" id="UP000256650">
    <property type="component" value="Unassembled WGS sequence"/>
</dbReference>
<comment type="caution">
    <text evidence="1">The sequence shown here is derived from an EMBL/GenBank/DDBJ whole genome shotgun (WGS) entry which is preliminary data.</text>
</comment>
<dbReference type="AlphaFoldDB" id="A0A3D8IBJ1"/>
<gene>
    <name evidence="1" type="ORF">CQA43_06830</name>
</gene>
<accession>A0A3D8IBJ1</accession>
<protein>
    <submittedName>
        <fullName evidence="1">Uncharacterized protein</fullName>
    </submittedName>
</protein>
<organism evidence="1 2">
    <name type="scientific">Helicobacter ganmani</name>
    <dbReference type="NCBI Taxonomy" id="60246"/>
    <lineage>
        <taxon>Bacteria</taxon>
        <taxon>Pseudomonadati</taxon>
        <taxon>Campylobacterota</taxon>
        <taxon>Epsilonproteobacteria</taxon>
        <taxon>Campylobacterales</taxon>
        <taxon>Helicobacteraceae</taxon>
        <taxon>Helicobacter</taxon>
    </lineage>
</organism>
<dbReference type="EMBL" id="NXLS01000007">
    <property type="protein sequence ID" value="RDU62306.1"/>
    <property type="molecule type" value="Genomic_DNA"/>
</dbReference>
<name>A0A3D8IBJ1_9HELI</name>